<evidence type="ECO:0000313" key="2">
    <source>
        <dbReference type="EMBL" id="KTD77117.1"/>
    </source>
</evidence>
<evidence type="ECO:0000313" key="3">
    <source>
        <dbReference type="EMBL" id="STY21608.1"/>
    </source>
</evidence>
<dbReference type="EMBL" id="UGOY01000001">
    <property type="protein sequence ID" value="STY21608.1"/>
    <property type="molecule type" value="Genomic_DNA"/>
</dbReference>
<reference evidence="2 4" key="1">
    <citation type="submission" date="2015-11" db="EMBL/GenBank/DDBJ databases">
        <title>Genomic analysis of 38 Legionella species identifies large and diverse effector repertoires.</title>
        <authorList>
            <person name="Burstein D."/>
            <person name="Amaro F."/>
            <person name="Zusman T."/>
            <person name="Lifshitz Z."/>
            <person name="Cohen O."/>
            <person name="Gilbert J.A."/>
            <person name="Pupko T."/>
            <person name="Shuman H.A."/>
            <person name="Segal G."/>
        </authorList>
    </citation>
    <scope>NUCLEOTIDE SEQUENCE [LARGE SCALE GENOMIC DNA]</scope>
    <source>
        <strain evidence="2 4">SC-18-C9</strain>
    </source>
</reference>
<dbReference type="SUPFAM" id="SSF53335">
    <property type="entry name" value="S-adenosyl-L-methionine-dependent methyltransferases"/>
    <property type="match status" value="1"/>
</dbReference>
<dbReference type="EC" id="2.1.1.164" evidence="2"/>
<dbReference type="InterPro" id="IPR013216">
    <property type="entry name" value="Methyltransf_11"/>
</dbReference>
<dbReference type="OrthoDB" id="323463at2"/>
<dbReference type="CDD" id="cd02440">
    <property type="entry name" value="AdoMet_MTases"/>
    <property type="match status" value="1"/>
</dbReference>
<dbReference type="RefSeq" id="WP_058477760.1">
    <property type="nucleotide sequence ID" value="NZ_CAAAIO010000011.1"/>
</dbReference>
<feature type="domain" description="Methyltransferase type 11" evidence="1">
    <location>
        <begin position="73"/>
        <end position="164"/>
    </location>
</feature>
<dbReference type="Pfam" id="PF08241">
    <property type="entry name" value="Methyltransf_11"/>
    <property type="match status" value="1"/>
</dbReference>
<sequence length="232" mass="26610">MDNAIKSFNSLALPPDWVYKNQKTFLQSVYDLIGAPLRMILLPDGVSEKLHLTSLRGERFRKVLPELQGRVLDIGAGDNLLIHLYRNYASLLNSSPEDAYQSIGVDVVDWNSDCTIIQNSAHLPFEDNSFDTVSYIACLNHIPERFESLLEIRRLLRPNGKVIVTMIGKVIGKIGHALWWYSEDKHRDVDEHEEMGMDESEIMDLFTKAGYSLKKREKFVYGLNSMYIFVPK</sequence>
<dbReference type="Gene3D" id="3.40.50.150">
    <property type="entry name" value="Vaccinia Virus protein VP39"/>
    <property type="match status" value="1"/>
</dbReference>
<proteinExistence type="predicted"/>
<dbReference type="AlphaFoldDB" id="A0A378L6Z7"/>
<dbReference type="EC" id="2.1.1.-" evidence="3"/>
<keyword evidence="4" id="KW-1185">Reference proteome</keyword>
<reference evidence="3 5" key="2">
    <citation type="submission" date="2018-06" db="EMBL/GenBank/DDBJ databases">
        <authorList>
            <consortium name="Pathogen Informatics"/>
            <person name="Doyle S."/>
        </authorList>
    </citation>
    <scope>NUCLEOTIDE SEQUENCE [LARGE SCALE GENOMIC DNA]</scope>
    <source>
        <strain evidence="3 5">NCTC11991</strain>
    </source>
</reference>
<evidence type="ECO:0000313" key="4">
    <source>
        <dbReference type="Proteomes" id="UP000054820"/>
    </source>
</evidence>
<name>A0A378L6Z7_9GAMM</name>
<accession>A0A378L6Z7</accession>
<evidence type="ECO:0000259" key="1">
    <source>
        <dbReference type="Pfam" id="PF08241"/>
    </source>
</evidence>
<keyword evidence="3" id="KW-0489">Methyltransferase</keyword>
<keyword evidence="3" id="KW-0808">Transferase</keyword>
<protein>
    <submittedName>
        <fullName evidence="2">Demethylrebeccamycin-D-glucose O-methyltransferase</fullName>
        <ecNumber evidence="2">2.1.1.164</ecNumber>
    </submittedName>
    <submittedName>
        <fullName evidence="3">Type 11 methyltransferase</fullName>
        <ecNumber evidence="3">2.1.1.-</ecNumber>
    </submittedName>
</protein>
<dbReference type="GO" id="GO:0008757">
    <property type="term" value="F:S-adenosylmethionine-dependent methyltransferase activity"/>
    <property type="evidence" value="ECO:0007669"/>
    <property type="project" value="InterPro"/>
</dbReference>
<organism evidence="3 5">
    <name type="scientific">Legionella steigerwaltii</name>
    <dbReference type="NCBI Taxonomy" id="460"/>
    <lineage>
        <taxon>Bacteria</taxon>
        <taxon>Pseudomonadati</taxon>
        <taxon>Pseudomonadota</taxon>
        <taxon>Gammaproteobacteria</taxon>
        <taxon>Legionellales</taxon>
        <taxon>Legionellaceae</taxon>
        <taxon>Legionella</taxon>
    </lineage>
</organism>
<dbReference type="GO" id="GO:0032259">
    <property type="term" value="P:methylation"/>
    <property type="evidence" value="ECO:0007669"/>
    <property type="project" value="UniProtKB-KW"/>
</dbReference>
<dbReference type="GO" id="GO:0102082">
    <property type="term" value="F:demethylrebeccamycin--D-glucose O-methyltransferase activity"/>
    <property type="evidence" value="ECO:0007669"/>
    <property type="project" value="UniProtKB-EC"/>
</dbReference>
<dbReference type="STRING" id="460.Lstg_2209"/>
<gene>
    <name evidence="3" type="primary">rebM</name>
    <name evidence="2" type="ORF">Lstg_2209</name>
    <name evidence="3" type="ORF">NCTC11991_00176</name>
</gene>
<evidence type="ECO:0000313" key="5">
    <source>
        <dbReference type="Proteomes" id="UP000255110"/>
    </source>
</evidence>
<dbReference type="Proteomes" id="UP000255110">
    <property type="component" value="Unassembled WGS sequence"/>
</dbReference>
<dbReference type="Proteomes" id="UP000054820">
    <property type="component" value="Unassembled WGS sequence"/>
</dbReference>
<dbReference type="InterPro" id="IPR029063">
    <property type="entry name" value="SAM-dependent_MTases_sf"/>
</dbReference>
<dbReference type="EMBL" id="LNYZ01000014">
    <property type="protein sequence ID" value="KTD77117.1"/>
    <property type="molecule type" value="Genomic_DNA"/>
</dbReference>